<sequence length="141" mass="15188">MVSSAASVTPSFGVLSFAHCSVPANSHEVALFPVVETEPWEEAFQVMGTVVEGVWHHLSSEGTVRLSNPVFLFLALKELPCSALAPSLESCFSRPERPANRRPPSRWAPHSPTASTAPSLGDPASLEEFGEEEPPGEKLHQ</sequence>
<name>A0AA40HUG3_CNENI</name>
<comment type="caution">
    <text evidence="2">The sequence shown here is derived from an EMBL/GenBank/DDBJ whole genome shotgun (WGS) entry which is preliminary data.</text>
</comment>
<proteinExistence type="predicted"/>
<gene>
    <name evidence="2" type="ORF">QTO34_002232</name>
</gene>
<evidence type="ECO:0000313" key="2">
    <source>
        <dbReference type="EMBL" id="KAK1337599.1"/>
    </source>
</evidence>
<accession>A0AA40HUG3</accession>
<dbReference type="AlphaFoldDB" id="A0AA40HUG3"/>
<dbReference type="Proteomes" id="UP001177744">
    <property type="component" value="Unassembled WGS sequence"/>
</dbReference>
<feature type="region of interest" description="Disordered" evidence="1">
    <location>
        <begin position="92"/>
        <end position="141"/>
    </location>
</feature>
<evidence type="ECO:0000256" key="1">
    <source>
        <dbReference type="SAM" id="MobiDB-lite"/>
    </source>
</evidence>
<organism evidence="2 3">
    <name type="scientific">Cnephaeus nilssonii</name>
    <name type="common">Northern bat</name>
    <name type="synonym">Eptesicus nilssonii</name>
    <dbReference type="NCBI Taxonomy" id="3371016"/>
    <lineage>
        <taxon>Eukaryota</taxon>
        <taxon>Metazoa</taxon>
        <taxon>Chordata</taxon>
        <taxon>Craniata</taxon>
        <taxon>Vertebrata</taxon>
        <taxon>Euteleostomi</taxon>
        <taxon>Mammalia</taxon>
        <taxon>Eutheria</taxon>
        <taxon>Laurasiatheria</taxon>
        <taxon>Chiroptera</taxon>
        <taxon>Yangochiroptera</taxon>
        <taxon>Vespertilionidae</taxon>
        <taxon>Cnephaeus</taxon>
    </lineage>
</organism>
<reference evidence="2" key="1">
    <citation type="submission" date="2023-06" db="EMBL/GenBank/DDBJ databases">
        <title>Reference genome for the Northern bat (Eptesicus nilssonii), a most northern bat species.</title>
        <authorList>
            <person name="Laine V.N."/>
            <person name="Pulliainen A.T."/>
            <person name="Lilley T.M."/>
        </authorList>
    </citation>
    <scope>NUCLEOTIDE SEQUENCE</scope>
    <source>
        <strain evidence="2">BLF_Eptnil</strain>
        <tissue evidence="2">Kidney</tissue>
    </source>
</reference>
<keyword evidence="3" id="KW-1185">Reference proteome</keyword>
<dbReference type="EMBL" id="JAULJE010000011">
    <property type="protein sequence ID" value="KAK1337599.1"/>
    <property type="molecule type" value="Genomic_DNA"/>
</dbReference>
<protein>
    <submittedName>
        <fullName evidence="2">Uncharacterized protein</fullName>
    </submittedName>
</protein>
<evidence type="ECO:0000313" key="3">
    <source>
        <dbReference type="Proteomes" id="UP001177744"/>
    </source>
</evidence>